<dbReference type="Gene3D" id="3.10.20.310">
    <property type="entry name" value="membrane protein fhac"/>
    <property type="match status" value="3"/>
</dbReference>
<keyword evidence="5" id="KW-0812">Transmembrane</keyword>
<keyword evidence="7" id="KW-0472">Membrane</keyword>
<reference evidence="15 16" key="1">
    <citation type="submission" date="2020-08" db="EMBL/GenBank/DDBJ databases">
        <title>Genome sequence of Thermomonas brevis KACC 16975T.</title>
        <authorList>
            <person name="Hyun D.-W."/>
            <person name="Bae J.-W."/>
        </authorList>
    </citation>
    <scope>NUCLEOTIDE SEQUENCE [LARGE SCALE GENOMIC DNA]</scope>
    <source>
        <strain evidence="15 16">KACC 16975</strain>
    </source>
</reference>
<organism evidence="15 16">
    <name type="scientific">Thermomonas brevis</name>
    <dbReference type="NCBI Taxonomy" id="215691"/>
    <lineage>
        <taxon>Bacteria</taxon>
        <taxon>Pseudomonadati</taxon>
        <taxon>Pseudomonadota</taxon>
        <taxon>Gammaproteobacteria</taxon>
        <taxon>Lysobacterales</taxon>
        <taxon>Lysobacteraceae</taxon>
        <taxon>Thermomonas</taxon>
    </lineage>
</organism>
<feature type="domain" description="TamA POTRA" evidence="14">
    <location>
        <begin position="28"/>
        <end position="94"/>
    </location>
</feature>
<evidence type="ECO:0000256" key="5">
    <source>
        <dbReference type="ARBA" id="ARBA00022692"/>
    </source>
</evidence>
<protein>
    <recommendedName>
        <fullName evidence="3">Translocation and assembly module subunit TamA</fullName>
    </recommendedName>
    <alternativeName>
        <fullName evidence="9">Autotransporter assembly factor TamA</fullName>
    </alternativeName>
</protein>
<keyword evidence="4" id="KW-1134">Transmembrane beta strand</keyword>
<dbReference type="GO" id="GO:0097347">
    <property type="term" value="C:TAM protein secretion complex"/>
    <property type="evidence" value="ECO:0007669"/>
    <property type="project" value="TreeGrafter"/>
</dbReference>
<keyword evidence="16" id="KW-1185">Reference proteome</keyword>
<comment type="subunit">
    <text evidence="10">Interacts with TamB to form the translocation and assembly module (TAM).</text>
</comment>
<dbReference type="KEGG" id="tbv:H9L17_08010"/>
<feature type="region of interest" description="Disordered" evidence="11">
    <location>
        <begin position="93"/>
        <end position="136"/>
    </location>
</feature>
<dbReference type="PANTHER" id="PTHR12815:SF47">
    <property type="entry name" value="TRANSLOCATION AND ASSEMBLY MODULE SUBUNIT TAMA"/>
    <property type="match status" value="1"/>
</dbReference>
<feature type="compositionally biased region" description="Acidic residues" evidence="11">
    <location>
        <begin position="110"/>
        <end position="124"/>
    </location>
</feature>
<evidence type="ECO:0000256" key="6">
    <source>
        <dbReference type="ARBA" id="ARBA00022729"/>
    </source>
</evidence>
<evidence type="ECO:0000259" key="14">
    <source>
        <dbReference type="Pfam" id="PF17243"/>
    </source>
</evidence>
<evidence type="ECO:0000256" key="3">
    <source>
        <dbReference type="ARBA" id="ARBA00015419"/>
    </source>
</evidence>
<proteinExistence type="inferred from homology"/>
<evidence type="ECO:0000259" key="13">
    <source>
        <dbReference type="Pfam" id="PF01103"/>
    </source>
</evidence>
<feature type="signal peptide" evidence="12">
    <location>
        <begin position="1"/>
        <end position="23"/>
    </location>
</feature>
<dbReference type="Proteomes" id="UP000515977">
    <property type="component" value="Chromosome"/>
</dbReference>
<comment type="subcellular location">
    <subcellularLocation>
        <location evidence="1">Cell outer membrane</location>
    </subcellularLocation>
</comment>
<feature type="chain" id="PRO_5029004123" description="Translocation and assembly module subunit TamA" evidence="12">
    <location>
        <begin position="24"/>
        <end position="638"/>
    </location>
</feature>
<evidence type="ECO:0000256" key="1">
    <source>
        <dbReference type="ARBA" id="ARBA00004442"/>
    </source>
</evidence>
<dbReference type="InterPro" id="IPR039910">
    <property type="entry name" value="D15-like"/>
</dbReference>
<evidence type="ECO:0000256" key="10">
    <source>
        <dbReference type="ARBA" id="ARBA00093548"/>
    </source>
</evidence>
<sequence>MPPSRARLTLFLACCLAAVPALAAKVTKVEIRGLPDEAMEANVRSALSLNDELGKDLRARRLGYLLRVAEDEARQALEPFGYYAPTVTVTRSDRASADANDGSGARARDDGDDAGDGNAEDAAGDDANARRSAASDRTLTVTIDIQPGEPVRVRGFDLGVDGPASADAGVASALDAFHPRAGEVLDHQRYEAGKARVALALANHGYFDAGFASHRIEVTRAQHAADLDLRWTSGARYALGEARFTQAPNAVIDPRLLDKLVPWTLGDAYDEAELDRLRKSLVALDYFGLVDVQATPDAAADRRVPVDVQLTPARRSIYTWGASYGTLSGPGISAGVERRYLNARGHKALAQIDYADKRKTATLQYRIPAFAWLDGWYTASLQAADEVTDYVNSRRLELVASRSGQYNDHLNLVASMHVLRERWAYNVADDGGGAMAPIDYRFASFVYPSLRAEYIDVDERMAPRRGAGGTLTLRGGTGGSDGKATFTQLHATVQWFHGFDADSRLIARGELGHTFTKDLLDLPPSLRFYAGGDRSVRGYGWHEIGPKVDTDFGDYYTGAPNVVTASLEYERYFKGPWGAAVFVDSGSAFEGRRPDMHTGVGIGLRWRSPVGPVRIDIAHGLKSPDSPVTIHLNIGADL</sequence>
<evidence type="ECO:0000256" key="8">
    <source>
        <dbReference type="ARBA" id="ARBA00023237"/>
    </source>
</evidence>
<comment type="similarity">
    <text evidence="2">Belongs to the TamA family.</text>
</comment>
<gene>
    <name evidence="15" type="ORF">H9L17_08010</name>
</gene>
<dbReference type="Pfam" id="PF01103">
    <property type="entry name" value="Omp85"/>
    <property type="match status" value="1"/>
</dbReference>
<dbReference type="PANTHER" id="PTHR12815">
    <property type="entry name" value="SORTING AND ASSEMBLY MACHINERY SAMM50 PROTEIN FAMILY MEMBER"/>
    <property type="match status" value="1"/>
</dbReference>
<dbReference type="RefSeq" id="WP_187568963.1">
    <property type="nucleotide sequence ID" value="NZ_CP060711.1"/>
</dbReference>
<keyword evidence="6 12" id="KW-0732">Signal</keyword>
<evidence type="ECO:0000256" key="9">
    <source>
        <dbReference type="ARBA" id="ARBA00033063"/>
    </source>
</evidence>
<dbReference type="EMBL" id="CP060711">
    <property type="protein sequence ID" value="QNN45196.1"/>
    <property type="molecule type" value="Genomic_DNA"/>
</dbReference>
<feature type="domain" description="Bacterial surface antigen (D15)" evidence="13">
    <location>
        <begin position="456"/>
        <end position="635"/>
    </location>
</feature>
<dbReference type="GO" id="GO:0009306">
    <property type="term" value="P:protein secretion"/>
    <property type="evidence" value="ECO:0007669"/>
    <property type="project" value="TreeGrafter"/>
</dbReference>
<evidence type="ECO:0000256" key="4">
    <source>
        <dbReference type="ARBA" id="ARBA00022452"/>
    </source>
</evidence>
<dbReference type="InterPro" id="IPR035243">
    <property type="entry name" value="TamA_POTRA_Dom_1"/>
</dbReference>
<evidence type="ECO:0000313" key="15">
    <source>
        <dbReference type="EMBL" id="QNN45196.1"/>
    </source>
</evidence>
<evidence type="ECO:0000256" key="7">
    <source>
        <dbReference type="ARBA" id="ARBA00023136"/>
    </source>
</evidence>
<dbReference type="InterPro" id="IPR000184">
    <property type="entry name" value="Bac_surfAg_D15"/>
</dbReference>
<accession>A0A7G9QPC1</accession>
<evidence type="ECO:0000256" key="12">
    <source>
        <dbReference type="SAM" id="SignalP"/>
    </source>
</evidence>
<name>A0A7G9QPC1_9GAMM</name>
<dbReference type="AlphaFoldDB" id="A0A7G9QPC1"/>
<dbReference type="GO" id="GO:0009279">
    <property type="term" value="C:cell outer membrane"/>
    <property type="evidence" value="ECO:0007669"/>
    <property type="project" value="UniProtKB-SubCell"/>
</dbReference>
<dbReference type="Gene3D" id="2.40.160.50">
    <property type="entry name" value="membrane protein fhac: a member of the omp85/tpsb transporter family"/>
    <property type="match status" value="1"/>
</dbReference>
<evidence type="ECO:0000256" key="2">
    <source>
        <dbReference type="ARBA" id="ARBA00010248"/>
    </source>
</evidence>
<keyword evidence="8" id="KW-0998">Cell outer membrane</keyword>
<evidence type="ECO:0000313" key="16">
    <source>
        <dbReference type="Proteomes" id="UP000515977"/>
    </source>
</evidence>
<dbReference type="Pfam" id="PF17243">
    <property type="entry name" value="POTRA_TamA_1"/>
    <property type="match status" value="1"/>
</dbReference>
<evidence type="ECO:0000256" key="11">
    <source>
        <dbReference type="SAM" id="MobiDB-lite"/>
    </source>
</evidence>